<sequence>GAASDPALIAKTDHLIFNVTIEEFIQARNLGLQGATSDLLDPRFDFASDGCSSSPDHPLGFDFQPACYRHDFGYRNYHKQNRFNEPNREKLDNNLYMDLLNVCAAEEKVHRYKLCWDIAKLYFKAVRKFGDGHKA</sequence>
<dbReference type="AlphaFoldDB" id="A0A6A5YZL9"/>
<evidence type="ECO:0000313" key="2">
    <source>
        <dbReference type="Proteomes" id="UP000799770"/>
    </source>
</evidence>
<organism evidence="1 2">
    <name type="scientific">Lophiotrema nucula</name>
    <dbReference type="NCBI Taxonomy" id="690887"/>
    <lineage>
        <taxon>Eukaryota</taxon>
        <taxon>Fungi</taxon>
        <taxon>Dikarya</taxon>
        <taxon>Ascomycota</taxon>
        <taxon>Pezizomycotina</taxon>
        <taxon>Dothideomycetes</taxon>
        <taxon>Pleosporomycetidae</taxon>
        <taxon>Pleosporales</taxon>
        <taxon>Lophiotremataceae</taxon>
        <taxon>Lophiotrema</taxon>
    </lineage>
</organism>
<protein>
    <submittedName>
        <fullName evidence="1">Secretory phospholipase A2</fullName>
    </submittedName>
</protein>
<accession>A0A6A5YZL9</accession>
<dbReference type="Gene3D" id="1.20.90.10">
    <property type="entry name" value="Phospholipase A2 domain"/>
    <property type="match status" value="1"/>
</dbReference>
<dbReference type="InterPro" id="IPR015141">
    <property type="entry name" value="PLipase_A2_prok/fun"/>
</dbReference>
<dbReference type="Proteomes" id="UP000799770">
    <property type="component" value="Unassembled WGS sequence"/>
</dbReference>
<dbReference type="SUPFAM" id="SSF48619">
    <property type="entry name" value="Phospholipase A2, PLA2"/>
    <property type="match status" value="1"/>
</dbReference>
<keyword evidence="2" id="KW-1185">Reference proteome</keyword>
<dbReference type="GO" id="GO:0004623">
    <property type="term" value="F:phospholipase A2 activity"/>
    <property type="evidence" value="ECO:0007669"/>
    <property type="project" value="InterPro"/>
</dbReference>
<dbReference type="EMBL" id="ML977331">
    <property type="protein sequence ID" value="KAF2112253.1"/>
    <property type="molecule type" value="Genomic_DNA"/>
</dbReference>
<reference evidence="1" key="1">
    <citation type="journal article" date="2020" name="Stud. Mycol.">
        <title>101 Dothideomycetes genomes: a test case for predicting lifestyles and emergence of pathogens.</title>
        <authorList>
            <person name="Haridas S."/>
            <person name="Albert R."/>
            <person name="Binder M."/>
            <person name="Bloem J."/>
            <person name="Labutti K."/>
            <person name="Salamov A."/>
            <person name="Andreopoulos B."/>
            <person name="Baker S."/>
            <person name="Barry K."/>
            <person name="Bills G."/>
            <person name="Bluhm B."/>
            <person name="Cannon C."/>
            <person name="Castanera R."/>
            <person name="Culley D."/>
            <person name="Daum C."/>
            <person name="Ezra D."/>
            <person name="Gonzalez J."/>
            <person name="Henrissat B."/>
            <person name="Kuo A."/>
            <person name="Liang C."/>
            <person name="Lipzen A."/>
            <person name="Lutzoni F."/>
            <person name="Magnuson J."/>
            <person name="Mondo S."/>
            <person name="Nolan M."/>
            <person name="Ohm R."/>
            <person name="Pangilinan J."/>
            <person name="Park H.-J."/>
            <person name="Ramirez L."/>
            <person name="Alfaro M."/>
            <person name="Sun H."/>
            <person name="Tritt A."/>
            <person name="Yoshinaga Y."/>
            <person name="Zwiers L.-H."/>
            <person name="Turgeon B."/>
            <person name="Goodwin S."/>
            <person name="Spatafora J."/>
            <person name="Crous P."/>
            <person name="Grigoriev I."/>
        </authorList>
    </citation>
    <scope>NUCLEOTIDE SEQUENCE</scope>
    <source>
        <strain evidence="1">CBS 627.86</strain>
    </source>
</reference>
<feature type="non-terminal residue" evidence="1">
    <location>
        <position position="1"/>
    </location>
</feature>
<feature type="non-terminal residue" evidence="1">
    <location>
        <position position="135"/>
    </location>
</feature>
<dbReference type="Pfam" id="PF09056">
    <property type="entry name" value="Phospholip_A2_3"/>
    <property type="match status" value="1"/>
</dbReference>
<dbReference type="InterPro" id="IPR036444">
    <property type="entry name" value="PLipase_A2_dom_sf"/>
</dbReference>
<dbReference type="OrthoDB" id="5120271at2759"/>
<dbReference type="GO" id="GO:0050482">
    <property type="term" value="P:arachidonate secretion"/>
    <property type="evidence" value="ECO:0007669"/>
    <property type="project" value="InterPro"/>
</dbReference>
<name>A0A6A5YZL9_9PLEO</name>
<evidence type="ECO:0000313" key="1">
    <source>
        <dbReference type="EMBL" id="KAF2112253.1"/>
    </source>
</evidence>
<gene>
    <name evidence="1" type="ORF">BDV96DRAFT_465766</name>
</gene>
<dbReference type="GO" id="GO:0006644">
    <property type="term" value="P:phospholipid metabolic process"/>
    <property type="evidence" value="ECO:0007669"/>
    <property type="project" value="InterPro"/>
</dbReference>
<proteinExistence type="predicted"/>